<keyword evidence="3" id="KW-1185">Reference proteome</keyword>
<dbReference type="Proteomes" id="UP001458880">
    <property type="component" value="Unassembled WGS sequence"/>
</dbReference>
<feature type="compositionally biased region" description="Basic and acidic residues" evidence="1">
    <location>
        <begin position="88"/>
        <end position="105"/>
    </location>
</feature>
<accession>A0AAW1IB46</accession>
<protein>
    <submittedName>
        <fullName evidence="2">Uncharacterized protein</fullName>
    </submittedName>
</protein>
<reference evidence="2 3" key="1">
    <citation type="journal article" date="2024" name="BMC Genomics">
        <title>De novo assembly and annotation of Popillia japonica's genome with initial clues to its potential as an invasive pest.</title>
        <authorList>
            <person name="Cucini C."/>
            <person name="Boschi S."/>
            <person name="Funari R."/>
            <person name="Cardaioli E."/>
            <person name="Iannotti N."/>
            <person name="Marturano G."/>
            <person name="Paoli F."/>
            <person name="Bruttini M."/>
            <person name="Carapelli A."/>
            <person name="Frati F."/>
            <person name="Nardi F."/>
        </authorList>
    </citation>
    <scope>NUCLEOTIDE SEQUENCE [LARGE SCALE GENOMIC DNA]</scope>
    <source>
        <strain evidence="2">DMR45628</strain>
    </source>
</reference>
<evidence type="ECO:0000256" key="1">
    <source>
        <dbReference type="SAM" id="MobiDB-lite"/>
    </source>
</evidence>
<gene>
    <name evidence="2" type="ORF">QE152_g37149</name>
</gene>
<feature type="compositionally biased region" description="Basic and acidic residues" evidence="1">
    <location>
        <begin position="144"/>
        <end position="159"/>
    </location>
</feature>
<organism evidence="2 3">
    <name type="scientific">Popillia japonica</name>
    <name type="common">Japanese beetle</name>
    <dbReference type="NCBI Taxonomy" id="7064"/>
    <lineage>
        <taxon>Eukaryota</taxon>
        <taxon>Metazoa</taxon>
        <taxon>Ecdysozoa</taxon>
        <taxon>Arthropoda</taxon>
        <taxon>Hexapoda</taxon>
        <taxon>Insecta</taxon>
        <taxon>Pterygota</taxon>
        <taxon>Neoptera</taxon>
        <taxon>Endopterygota</taxon>
        <taxon>Coleoptera</taxon>
        <taxon>Polyphaga</taxon>
        <taxon>Scarabaeiformia</taxon>
        <taxon>Scarabaeidae</taxon>
        <taxon>Rutelinae</taxon>
        <taxon>Popillia</taxon>
    </lineage>
</organism>
<sequence>MEELKKIKDIEKETQEREEKEDEVFKRRESLQRTPPGQQKWMLQGVLEGGSKDTKQGTITPLLRPRANTLPREKITGPQERVANLFKRPREEGTPPPTKKEEKAGHSQVTVGPLPPAADKGGTGRSTQKGARVPTTLKLRASWKKAELAVKTVTPKESRTIPAAPQKRTATSPAALGTDKRRKEDPGADGGEQDSEDQWKESNRKRRKRKTTAEKEKTEQIPGSEIPQTAERKKVRTKTTRPRSEACLSGLSKARAMLKSWLSYDRKQTGSSRPVGWNVARQTGSSRPVGWNVARLNEETLVSVMKAREAEVLTHHGSAEEGAVAAMRLIRKACDASMPRKRACRRGAVAAYWWTDEIANLRKRCRGPAGAAR</sequence>
<proteinExistence type="predicted"/>
<comment type="caution">
    <text evidence="2">The sequence shown here is derived from an EMBL/GenBank/DDBJ whole genome shotgun (WGS) entry which is preliminary data.</text>
</comment>
<name>A0AAW1IB46_POPJA</name>
<evidence type="ECO:0000313" key="2">
    <source>
        <dbReference type="EMBL" id="KAK9686500.1"/>
    </source>
</evidence>
<feature type="compositionally biased region" description="Basic and acidic residues" evidence="1">
    <location>
        <begin position="1"/>
        <end position="31"/>
    </location>
</feature>
<dbReference type="AlphaFoldDB" id="A0AAW1IB46"/>
<evidence type="ECO:0000313" key="3">
    <source>
        <dbReference type="Proteomes" id="UP001458880"/>
    </source>
</evidence>
<dbReference type="EMBL" id="JASPKY010000701">
    <property type="protein sequence ID" value="KAK9686500.1"/>
    <property type="molecule type" value="Genomic_DNA"/>
</dbReference>
<feature type="region of interest" description="Disordered" evidence="1">
    <location>
        <begin position="1"/>
        <end position="247"/>
    </location>
</feature>